<feature type="transmembrane region" description="Helical" evidence="1">
    <location>
        <begin position="12"/>
        <end position="31"/>
    </location>
</feature>
<name>A0AAV1ZDM0_9ARAC</name>
<comment type="caution">
    <text evidence="2">The sequence shown here is derived from an EMBL/GenBank/DDBJ whole genome shotgun (WGS) entry which is preliminary data.</text>
</comment>
<keyword evidence="1" id="KW-1133">Transmembrane helix</keyword>
<keyword evidence="1" id="KW-0812">Transmembrane</keyword>
<dbReference type="Proteomes" id="UP001497382">
    <property type="component" value="Unassembled WGS sequence"/>
</dbReference>
<dbReference type="EMBL" id="CAXIEN010000042">
    <property type="protein sequence ID" value="CAL1269560.1"/>
    <property type="molecule type" value="Genomic_DNA"/>
</dbReference>
<proteinExistence type="predicted"/>
<keyword evidence="3" id="KW-1185">Reference proteome</keyword>
<keyword evidence="1" id="KW-0472">Membrane</keyword>
<gene>
    <name evidence="2" type="ORF">LARSCL_LOCUS4815</name>
</gene>
<organism evidence="2 3">
    <name type="scientific">Larinioides sclopetarius</name>
    <dbReference type="NCBI Taxonomy" id="280406"/>
    <lineage>
        <taxon>Eukaryota</taxon>
        <taxon>Metazoa</taxon>
        <taxon>Ecdysozoa</taxon>
        <taxon>Arthropoda</taxon>
        <taxon>Chelicerata</taxon>
        <taxon>Arachnida</taxon>
        <taxon>Araneae</taxon>
        <taxon>Araneomorphae</taxon>
        <taxon>Entelegynae</taxon>
        <taxon>Araneoidea</taxon>
        <taxon>Araneidae</taxon>
        <taxon>Larinioides</taxon>
    </lineage>
</organism>
<evidence type="ECO:0000256" key="1">
    <source>
        <dbReference type="SAM" id="Phobius"/>
    </source>
</evidence>
<dbReference type="AlphaFoldDB" id="A0AAV1ZDM0"/>
<protein>
    <submittedName>
        <fullName evidence="2">Uncharacterized protein</fullName>
    </submittedName>
</protein>
<evidence type="ECO:0000313" key="3">
    <source>
        <dbReference type="Proteomes" id="UP001497382"/>
    </source>
</evidence>
<sequence length="47" mass="5795">MNILNRRQSITFSMFMLNMYLLRMSCIIFSVKCESETEMYWYSRVNL</sequence>
<reference evidence="2 3" key="1">
    <citation type="submission" date="2024-04" db="EMBL/GenBank/DDBJ databases">
        <authorList>
            <person name="Rising A."/>
            <person name="Reimegard J."/>
            <person name="Sonavane S."/>
            <person name="Akerstrom W."/>
            <person name="Nylinder S."/>
            <person name="Hedman E."/>
            <person name="Kallberg Y."/>
        </authorList>
    </citation>
    <scope>NUCLEOTIDE SEQUENCE [LARGE SCALE GENOMIC DNA]</scope>
</reference>
<accession>A0AAV1ZDM0</accession>
<evidence type="ECO:0000313" key="2">
    <source>
        <dbReference type="EMBL" id="CAL1269560.1"/>
    </source>
</evidence>